<organism evidence="1 2">
    <name type="scientific">Agrobacterium deltaense NCPPB 1641</name>
    <dbReference type="NCBI Taxonomy" id="1183425"/>
    <lineage>
        <taxon>Bacteria</taxon>
        <taxon>Pseudomonadati</taxon>
        <taxon>Pseudomonadota</taxon>
        <taxon>Alphaproteobacteria</taxon>
        <taxon>Hyphomicrobiales</taxon>
        <taxon>Rhizobiaceae</taxon>
        <taxon>Rhizobium/Agrobacterium group</taxon>
        <taxon>Agrobacterium</taxon>
    </lineage>
</organism>
<dbReference type="EMBL" id="FCNP01000050">
    <property type="protein sequence ID" value="CVI64147.1"/>
    <property type="molecule type" value="Genomic_DNA"/>
</dbReference>
<protein>
    <submittedName>
        <fullName evidence="1">Uncharacterized protein</fullName>
    </submittedName>
</protein>
<dbReference type="AlphaFoldDB" id="A0A1S7UB78"/>
<dbReference type="Proteomes" id="UP000192140">
    <property type="component" value="Unassembled WGS sequence"/>
</dbReference>
<evidence type="ECO:0000313" key="2">
    <source>
        <dbReference type="Proteomes" id="UP000192140"/>
    </source>
</evidence>
<accession>A0A1S7UB78</accession>
<sequence length="70" mass="7766">MATRSSVLLVLSFTDDLAPELDFRLYAIDDLLWCPLSGVECCHKSTFLTASLYHKRQWTKPAECATTGAG</sequence>
<proteinExistence type="predicted"/>
<reference evidence="1" key="1">
    <citation type="submission" date="2016-01" db="EMBL/GenBank/DDBJ databases">
        <authorList>
            <person name="Regsiter A."/>
            <person name="william w."/>
        </authorList>
    </citation>
    <scope>NUCLEOTIDE SEQUENCE</scope>
    <source>
        <strain evidence="1">NCPPB 1641</strain>
    </source>
</reference>
<gene>
    <name evidence="1" type="ORF">AGR7A_pAt30162</name>
</gene>
<keyword evidence="2" id="KW-1185">Reference proteome</keyword>
<name>A0A1S7UB78_9HYPH</name>
<evidence type="ECO:0000313" key="1">
    <source>
        <dbReference type="EMBL" id="CVI64147.1"/>
    </source>
</evidence>
<comment type="caution">
    <text evidence="1">The sequence shown here is derived from an EMBL/GenBank/DDBJ whole genome shotgun (WGS) entry which is preliminary data.</text>
</comment>